<feature type="modified residue" description="Phosphohistidine" evidence="10">
    <location>
        <position position="1013"/>
    </location>
</feature>
<comment type="subcellular location">
    <subcellularLocation>
        <location evidence="2">Cell membrane</location>
        <topology evidence="2">Multi-pass membrane protein</topology>
    </subcellularLocation>
</comment>
<evidence type="ECO:0000256" key="7">
    <source>
        <dbReference type="ARBA" id="ARBA00022989"/>
    </source>
</evidence>
<keyword evidence="7 12" id="KW-1133">Transmembrane helix</keyword>
<keyword evidence="8" id="KW-0902">Two-component regulatory system</keyword>
<evidence type="ECO:0000256" key="2">
    <source>
        <dbReference type="ARBA" id="ARBA00004651"/>
    </source>
</evidence>
<dbReference type="SMART" id="SM00387">
    <property type="entry name" value="HATPase_c"/>
    <property type="match status" value="1"/>
</dbReference>
<keyword evidence="6 12" id="KW-0812">Transmembrane</keyword>
<dbReference type="InterPro" id="IPR001789">
    <property type="entry name" value="Sig_transdc_resp-reg_receiver"/>
</dbReference>
<dbReference type="InterPro" id="IPR003594">
    <property type="entry name" value="HATPase_dom"/>
</dbReference>
<feature type="transmembrane region" description="Helical" evidence="12">
    <location>
        <begin position="50"/>
        <end position="70"/>
    </location>
</feature>
<evidence type="ECO:0000256" key="6">
    <source>
        <dbReference type="ARBA" id="ARBA00022692"/>
    </source>
</evidence>
<feature type="domain" description="Response regulatory" evidence="14">
    <location>
        <begin position="814"/>
        <end position="930"/>
    </location>
</feature>
<dbReference type="SMART" id="SM00448">
    <property type="entry name" value="REC"/>
    <property type="match status" value="1"/>
</dbReference>
<feature type="transmembrane region" description="Helical" evidence="12">
    <location>
        <begin position="90"/>
        <end position="112"/>
    </location>
</feature>
<evidence type="ECO:0000313" key="17">
    <source>
        <dbReference type="EMBL" id="QXE89825.1"/>
    </source>
</evidence>
<dbReference type="SMART" id="SM00388">
    <property type="entry name" value="HisKA"/>
    <property type="match status" value="1"/>
</dbReference>
<dbReference type="SMART" id="SM00073">
    <property type="entry name" value="HPT"/>
    <property type="match status" value="1"/>
</dbReference>
<evidence type="ECO:0000256" key="8">
    <source>
        <dbReference type="ARBA" id="ARBA00023012"/>
    </source>
</evidence>
<dbReference type="InterPro" id="IPR007895">
    <property type="entry name" value="MASE1"/>
</dbReference>
<dbReference type="InterPro" id="IPR008207">
    <property type="entry name" value="Sig_transdc_His_kin_Hpt_dom"/>
</dbReference>
<sequence length="1156" mass="125294">MASTAVQQQLMAGGGSRCVAGVALAYAILGALGLGLAIPPGYASPVFPAAGLALAAALHFGKCALPGVWLGSLALNLVTPWYHGKLDWSAAVVALLVATGAMLQALGGTVAVNRAMGERWRSLETERDIVTFLVAAGPLACLVSATTGTAALYLAGMVQSGGLAFSWWNWWSGDTLGVVIFAPLTLIFLLRQSPWRERLVTVAIPMAITLILVIAAYLGIARWEQKQQVAQLADHGKKLTQLLDRRLVAHQEALAALRRVIEVNPEMTFGQFEYFTRITLQDHKDIFGLSFNHFVPHAARHAFERSMVSKSPTGSFAITERNRNGELVAAGDRPHYVCVGYIAPIKGNLPAIGFDINSEPIRRSAIDAARRTFRPAVTAPIQLVQEQRKRVGVLLLHPAFRNPELRDARGDGSLFGFAVAVIKVDEMVRIAMQDQLPAGLVLRVSDPAAAGARRILFQSDGARTEPLPPQGWHTTLSIADRLWRVDLLPTQEYLRQQRSWMAWGIGVLGLLFAALLQVMMLAMSGRNSVIQRTVSEQTKALMKAKEDADAANQAKSAFLANVSHEVRTPMNAIIGVAYLMRKDASGRQRQQLCKIDRAARHLLEVINDVLDFSKIDARKMTLQPTVFGVPSVIETVHALFADRISAKGLDFFVDIAQVPRRVHGDDLKLEQILLNLVSNALKFTEHGRIELRGETIRRDGETVWLRFSVADTGIGIPADKLDRVFEPFEQGDGSTTRRYGGTGLGLAICRSLAELMGGSIRIESTPGEGSTFSFEAPFRAVEESEYTGRSVATAAARAGNGDADARLAAHAGQRVLLAEDNPLNQEVLVDLLQHVGLAAEVAPDGRQTLELAGRQRYDLVLLDLQMPVMGGIEAARELRRLPGYGEVPLIALTANAYDEDVAACLAAGMNAHLSKPVDPGQLYAALLRWLPTPSGTASTPPGGRQADTMDHGLEQLTRIPGLDFAAGLRTFSGNQLRFKELLQRFVTNHATDPQEIREALVQDDLAAARHLAHSLKGTAGALGLVRIQAAAEKCENGLKGSQPKQVLERLCQDLQALLDEVVPMLGQVLSSATGSATAVTLPKLHAGLQELHALLAEDDIEAVRCFKSLNEALALATRGKSRELERCVESFSFDQARVELEILMEMLAVPRPVQGK</sequence>
<dbReference type="CDD" id="cd00082">
    <property type="entry name" value="HisKA"/>
    <property type="match status" value="1"/>
</dbReference>
<keyword evidence="5 11" id="KW-0597">Phosphoprotein</keyword>
<dbReference type="PANTHER" id="PTHR45339:SF1">
    <property type="entry name" value="HYBRID SIGNAL TRANSDUCTION HISTIDINE KINASE J"/>
    <property type="match status" value="1"/>
</dbReference>
<feature type="modified residue" description="4-aspartylphosphate" evidence="11">
    <location>
        <position position="863"/>
    </location>
</feature>
<evidence type="ECO:0000259" key="16">
    <source>
        <dbReference type="PROSITE" id="PS50894"/>
    </source>
</evidence>
<feature type="domain" description="Histidine kinase" evidence="13">
    <location>
        <begin position="561"/>
        <end position="780"/>
    </location>
</feature>
<dbReference type="Pfam" id="PF03924">
    <property type="entry name" value="CHASE"/>
    <property type="match status" value="1"/>
</dbReference>
<feature type="transmembrane region" description="Helical" evidence="12">
    <location>
        <begin position="500"/>
        <end position="522"/>
    </location>
</feature>
<protein>
    <recommendedName>
        <fullName evidence="3">histidine kinase</fullName>
        <ecNumber evidence="3">2.7.13.3</ecNumber>
    </recommendedName>
</protein>
<feature type="transmembrane region" description="Helical" evidence="12">
    <location>
        <begin position="20"/>
        <end position="38"/>
    </location>
</feature>
<evidence type="ECO:0000256" key="1">
    <source>
        <dbReference type="ARBA" id="ARBA00000085"/>
    </source>
</evidence>
<dbReference type="RefSeq" id="WP_217286495.1">
    <property type="nucleotide sequence ID" value="NZ_CP077683.1"/>
</dbReference>
<accession>A0ABX8LCR6</accession>
<dbReference type="InterPro" id="IPR005467">
    <property type="entry name" value="His_kinase_dom"/>
</dbReference>
<evidence type="ECO:0000256" key="9">
    <source>
        <dbReference type="ARBA" id="ARBA00023136"/>
    </source>
</evidence>
<gene>
    <name evidence="17" type="ORF">KP001_15520</name>
</gene>
<dbReference type="Pfam" id="PF02518">
    <property type="entry name" value="HATPase_c"/>
    <property type="match status" value="1"/>
</dbReference>
<dbReference type="CDD" id="cd00088">
    <property type="entry name" value="HPT"/>
    <property type="match status" value="1"/>
</dbReference>
<dbReference type="Pfam" id="PF00072">
    <property type="entry name" value="Response_reg"/>
    <property type="match status" value="1"/>
</dbReference>
<evidence type="ECO:0000256" key="5">
    <source>
        <dbReference type="ARBA" id="ARBA00022553"/>
    </source>
</evidence>
<evidence type="ECO:0000313" key="18">
    <source>
        <dbReference type="Proteomes" id="UP000683559"/>
    </source>
</evidence>
<keyword evidence="4" id="KW-1003">Cell membrane</keyword>
<dbReference type="Proteomes" id="UP000683559">
    <property type="component" value="Chromosome"/>
</dbReference>
<evidence type="ECO:0000256" key="11">
    <source>
        <dbReference type="PROSITE-ProRule" id="PRU00169"/>
    </source>
</evidence>
<evidence type="ECO:0000259" key="13">
    <source>
        <dbReference type="PROSITE" id="PS50109"/>
    </source>
</evidence>
<dbReference type="Pfam" id="PF01627">
    <property type="entry name" value="Hpt"/>
    <property type="match status" value="1"/>
</dbReference>
<evidence type="ECO:0000256" key="12">
    <source>
        <dbReference type="SAM" id="Phobius"/>
    </source>
</evidence>
<reference evidence="17 18" key="1">
    <citation type="submission" date="2021-06" db="EMBL/GenBank/DDBJ databases">
        <title>Gemonas diversity in paddy soil.</title>
        <authorList>
            <person name="Liu G."/>
        </authorList>
    </citation>
    <scope>NUCLEOTIDE SEQUENCE [LARGE SCALE GENOMIC DNA]</scope>
    <source>
        <strain evidence="17 18">RG2</strain>
    </source>
</reference>
<dbReference type="SMART" id="SM01079">
    <property type="entry name" value="CHASE"/>
    <property type="match status" value="1"/>
</dbReference>
<organism evidence="17 18">
    <name type="scientific">Geomonas subterranea</name>
    <dbReference type="NCBI Taxonomy" id="2847989"/>
    <lineage>
        <taxon>Bacteria</taxon>
        <taxon>Pseudomonadati</taxon>
        <taxon>Thermodesulfobacteriota</taxon>
        <taxon>Desulfuromonadia</taxon>
        <taxon>Geobacterales</taxon>
        <taxon>Geobacteraceae</taxon>
        <taxon>Geomonas</taxon>
    </lineage>
</organism>
<dbReference type="Pfam" id="PF00512">
    <property type="entry name" value="HisKA"/>
    <property type="match status" value="1"/>
</dbReference>
<keyword evidence="9 12" id="KW-0472">Membrane</keyword>
<name>A0ABX8LCR6_9BACT</name>
<feature type="transmembrane region" description="Helical" evidence="12">
    <location>
        <begin position="132"/>
        <end position="155"/>
    </location>
</feature>
<dbReference type="EMBL" id="CP077683">
    <property type="protein sequence ID" value="QXE89825.1"/>
    <property type="molecule type" value="Genomic_DNA"/>
</dbReference>
<dbReference type="CDD" id="cd17546">
    <property type="entry name" value="REC_hyHK_CKI1_RcsC-like"/>
    <property type="match status" value="1"/>
</dbReference>
<dbReference type="PROSITE" id="PS50839">
    <property type="entry name" value="CHASE"/>
    <property type="match status" value="1"/>
</dbReference>
<feature type="transmembrane region" description="Helical" evidence="12">
    <location>
        <begin position="167"/>
        <end position="190"/>
    </location>
</feature>
<dbReference type="EC" id="2.7.13.3" evidence="3"/>
<keyword evidence="18" id="KW-1185">Reference proteome</keyword>
<evidence type="ECO:0000256" key="10">
    <source>
        <dbReference type="PROSITE-ProRule" id="PRU00110"/>
    </source>
</evidence>
<evidence type="ECO:0000259" key="14">
    <source>
        <dbReference type="PROSITE" id="PS50110"/>
    </source>
</evidence>
<feature type="transmembrane region" description="Helical" evidence="12">
    <location>
        <begin position="202"/>
        <end position="220"/>
    </location>
</feature>
<feature type="domain" description="HPt" evidence="16">
    <location>
        <begin position="974"/>
        <end position="1072"/>
    </location>
</feature>
<proteinExistence type="predicted"/>
<dbReference type="Pfam" id="PF05231">
    <property type="entry name" value="MASE1"/>
    <property type="match status" value="1"/>
</dbReference>
<feature type="domain" description="CHASE" evidence="15">
    <location>
        <begin position="263"/>
        <end position="428"/>
    </location>
</feature>
<evidence type="ECO:0000256" key="4">
    <source>
        <dbReference type="ARBA" id="ARBA00022475"/>
    </source>
</evidence>
<evidence type="ECO:0000259" key="15">
    <source>
        <dbReference type="PROSITE" id="PS50839"/>
    </source>
</evidence>
<dbReference type="CDD" id="cd16922">
    <property type="entry name" value="HATPase_EvgS-ArcB-TorS-like"/>
    <property type="match status" value="1"/>
</dbReference>
<dbReference type="InterPro" id="IPR006189">
    <property type="entry name" value="CHASE_dom"/>
</dbReference>
<dbReference type="PROSITE" id="PS50894">
    <property type="entry name" value="HPT"/>
    <property type="match status" value="1"/>
</dbReference>
<comment type="catalytic activity">
    <reaction evidence="1">
        <text>ATP + protein L-histidine = ADP + protein N-phospho-L-histidine.</text>
        <dbReference type="EC" id="2.7.13.3"/>
    </reaction>
</comment>
<dbReference type="PANTHER" id="PTHR45339">
    <property type="entry name" value="HYBRID SIGNAL TRANSDUCTION HISTIDINE KINASE J"/>
    <property type="match status" value="1"/>
</dbReference>
<evidence type="ECO:0000256" key="3">
    <source>
        <dbReference type="ARBA" id="ARBA00012438"/>
    </source>
</evidence>
<dbReference type="PROSITE" id="PS50110">
    <property type="entry name" value="RESPONSE_REGULATORY"/>
    <property type="match status" value="1"/>
</dbReference>
<dbReference type="InterPro" id="IPR003661">
    <property type="entry name" value="HisK_dim/P_dom"/>
</dbReference>
<dbReference type="PROSITE" id="PS50109">
    <property type="entry name" value="HIS_KIN"/>
    <property type="match status" value="1"/>
</dbReference>